<dbReference type="AlphaFoldDB" id="A0AA47GA74"/>
<dbReference type="Proteomes" id="UP001164714">
    <property type="component" value="Chromosome"/>
</dbReference>
<gene>
    <name evidence="1" type="ORF">OZ415_07265</name>
</gene>
<organism evidence="1 2">
    <name type="scientific">Aerococcus urinaeequi</name>
    <dbReference type="NCBI Taxonomy" id="51665"/>
    <lineage>
        <taxon>Bacteria</taxon>
        <taxon>Bacillati</taxon>
        <taxon>Bacillota</taxon>
        <taxon>Bacilli</taxon>
        <taxon>Lactobacillales</taxon>
        <taxon>Aerococcaceae</taxon>
        <taxon>Aerococcus</taxon>
    </lineage>
</organism>
<evidence type="ECO:0000313" key="2">
    <source>
        <dbReference type="Proteomes" id="UP001164714"/>
    </source>
</evidence>
<accession>A0AA47GA74</accession>
<protein>
    <submittedName>
        <fullName evidence="1">Uncharacterized protein</fullName>
    </submittedName>
</protein>
<proteinExistence type="predicted"/>
<name>A0AA47GA74_9LACT</name>
<dbReference type="RefSeq" id="WP_269104649.1">
    <property type="nucleotide sequence ID" value="NZ_CP114063.1"/>
</dbReference>
<reference evidence="1" key="1">
    <citation type="submission" date="2022-12" db="EMBL/GenBank/DDBJ databases">
        <title>Whole genome sequence analysis of a duck derived balloon bacteium Aerococcus urinaeequi henan2020.</title>
        <authorList>
            <person name="Zhang H."/>
            <person name="Qiao H.X."/>
            <person name="Bian C.Z."/>
            <person name="Shu J.C."/>
        </authorList>
    </citation>
    <scope>NUCLEOTIDE SEQUENCE</scope>
    <source>
        <strain evidence="1">2020-HN-1</strain>
    </source>
</reference>
<evidence type="ECO:0000313" key="1">
    <source>
        <dbReference type="EMBL" id="WAT24053.1"/>
    </source>
</evidence>
<sequence>MKNKYKVKQDGEIKITILFFLGSLLEKYAEEFEKRDSGYGKKTGVKSITPVLASIRNRKDS</sequence>
<dbReference type="EMBL" id="CP114063">
    <property type="protein sequence ID" value="WAT24053.1"/>
    <property type="molecule type" value="Genomic_DNA"/>
</dbReference>